<feature type="transmembrane region" description="Helical" evidence="7">
    <location>
        <begin position="7"/>
        <end position="29"/>
    </location>
</feature>
<dbReference type="Proteomes" id="UP000537260">
    <property type="component" value="Unassembled WGS sequence"/>
</dbReference>
<keyword evidence="2" id="KW-1003">Cell membrane</keyword>
<dbReference type="Gene3D" id="1.20.144.10">
    <property type="entry name" value="Phosphatidic acid phosphatase type 2/haloperoxidase"/>
    <property type="match status" value="1"/>
</dbReference>
<evidence type="ECO:0000256" key="2">
    <source>
        <dbReference type="ARBA" id="ARBA00022475"/>
    </source>
</evidence>
<name>A0A7Z0J731_9MICO</name>
<keyword evidence="6 7" id="KW-0472">Membrane</keyword>
<feature type="transmembrane region" description="Helical" evidence="7">
    <location>
        <begin position="68"/>
        <end position="85"/>
    </location>
</feature>
<gene>
    <name evidence="9" type="ORF">HNR05_002319</name>
</gene>
<feature type="transmembrane region" description="Helical" evidence="7">
    <location>
        <begin position="180"/>
        <end position="201"/>
    </location>
</feature>
<evidence type="ECO:0000259" key="8">
    <source>
        <dbReference type="SMART" id="SM00014"/>
    </source>
</evidence>
<feature type="transmembrane region" description="Helical" evidence="7">
    <location>
        <begin position="91"/>
        <end position="108"/>
    </location>
</feature>
<evidence type="ECO:0000313" key="9">
    <source>
        <dbReference type="EMBL" id="NYJ20528.1"/>
    </source>
</evidence>
<evidence type="ECO:0000256" key="7">
    <source>
        <dbReference type="SAM" id="Phobius"/>
    </source>
</evidence>
<dbReference type="GO" id="GO:0050380">
    <property type="term" value="F:undecaprenyl-diphosphatase activity"/>
    <property type="evidence" value="ECO:0007669"/>
    <property type="project" value="UniProtKB-EC"/>
</dbReference>
<accession>A0A7Z0J731</accession>
<dbReference type="Pfam" id="PF01569">
    <property type="entry name" value="PAP2"/>
    <property type="match status" value="1"/>
</dbReference>
<dbReference type="PANTHER" id="PTHR14969">
    <property type="entry name" value="SPHINGOSINE-1-PHOSPHATE PHOSPHOHYDROLASE"/>
    <property type="match status" value="1"/>
</dbReference>
<comment type="subcellular location">
    <subcellularLocation>
        <location evidence="1">Cell membrane</location>
        <topology evidence="1">Multi-pass membrane protein</topology>
    </subcellularLocation>
</comment>
<keyword evidence="10" id="KW-1185">Reference proteome</keyword>
<dbReference type="SUPFAM" id="SSF48317">
    <property type="entry name" value="Acid phosphatase/Vanadium-dependent haloperoxidase"/>
    <property type="match status" value="1"/>
</dbReference>
<keyword evidence="3 7" id="KW-0812">Transmembrane</keyword>
<dbReference type="AlphaFoldDB" id="A0A7Z0J731"/>
<dbReference type="EC" id="3.6.1.27" evidence="9"/>
<dbReference type="InterPro" id="IPR036938">
    <property type="entry name" value="PAP2/HPO_sf"/>
</dbReference>
<dbReference type="CDD" id="cd03392">
    <property type="entry name" value="PAP2_like_2"/>
    <property type="match status" value="1"/>
</dbReference>
<protein>
    <submittedName>
        <fullName evidence="9">Undecaprenyl-diphosphatase</fullName>
        <ecNumber evidence="9">3.6.1.27</ecNumber>
    </submittedName>
</protein>
<dbReference type="SMART" id="SM00014">
    <property type="entry name" value="acidPPc"/>
    <property type="match status" value="1"/>
</dbReference>
<keyword evidence="4 9" id="KW-0378">Hydrolase</keyword>
<sequence length="221" mass="23539">MKTPRQRWAIAGGATAILLSILLGALIVGVDHGHPPVIDTAWMNVMLSIRTEVLTVPALALNYLGGGVLGIFVVPLTIIAVLLIARRPWAAGYFLVATVLGAALVQLLKHLFGRARPTEFLVHADYGSFPSGHVTNAAIMAVTLAVIFPRVWGWCAGAVYTVMMMLSRTYLGAHWLTDTIGGLLAGAGLAVLLGAIVAGPLQRESARAAERRKQRRMQSSV</sequence>
<feature type="domain" description="Phosphatidic acid phosphatase type 2/haloperoxidase" evidence="8">
    <location>
        <begin position="91"/>
        <end position="194"/>
    </location>
</feature>
<evidence type="ECO:0000256" key="6">
    <source>
        <dbReference type="ARBA" id="ARBA00023136"/>
    </source>
</evidence>
<reference evidence="9 10" key="1">
    <citation type="submission" date="2020-07" db="EMBL/GenBank/DDBJ databases">
        <title>Sequencing the genomes of 1000 actinobacteria strains.</title>
        <authorList>
            <person name="Klenk H.-P."/>
        </authorList>
    </citation>
    <scope>NUCLEOTIDE SEQUENCE [LARGE SCALE GENOMIC DNA]</scope>
    <source>
        <strain evidence="9 10">LI1</strain>
    </source>
</reference>
<dbReference type="InterPro" id="IPR000326">
    <property type="entry name" value="PAP2/HPO"/>
</dbReference>
<keyword evidence="5 7" id="KW-1133">Transmembrane helix</keyword>
<evidence type="ECO:0000256" key="1">
    <source>
        <dbReference type="ARBA" id="ARBA00004651"/>
    </source>
</evidence>
<evidence type="ECO:0000313" key="10">
    <source>
        <dbReference type="Proteomes" id="UP000537260"/>
    </source>
</evidence>
<dbReference type="PANTHER" id="PTHR14969:SF62">
    <property type="entry name" value="DECAPRENYLPHOSPHORYL-5-PHOSPHORIBOSE PHOSPHATASE RV3807C-RELATED"/>
    <property type="match status" value="1"/>
</dbReference>
<dbReference type="GO" id="GO:0005886">
    <property type="term" value="C:plasma membrane"/>
    <property type="evidence" value="ECO:0007669"/>
    <property type="project" value="UniProtKB-SubCell"/>
</dbReference>
<feature type="transmembrane region" description="Helical" evidence="7">
    <location>
        <begin position="137"/>
        <end position="160"/>
    </location>
</feature>
<evidence type="ECO:0000256" key="5">
    <source>
        <dbReference type="ARBA" id="ARBA00022989"/>
    </source>
</evidence>
<dbReference type="RefSeq" id="WP_179579131.1">
    <property type="nucleotide sequence ID" value="NZ_JACCFM010000001.1"/>
</dbReference>
<evidence type="ECO:0000256" key="4">
    <source>
        <dbReference type="ARBA" id="ARBA00022801"/>
    </source>
</evidence>
<organism evidence="9 10">
    <name type="scientific">Glaciibacter psychrotolerans</name>
    <dbReference type="NCBI Taxonomy" id="670054"/>
    <lineage>
        <taxon>Bacteria</taxon>
        <taxon>Bacillati</taxon>
        <taxon>Actinomycetota</taxon>
        <taxon>Actinomycetes</taxon>
        <taxon>Micrococcales</taxon>
        <taxon>Microbacteriaceae</taxon>
        <taxon>Glaciibacter</taxon>
    </lineage>
</organism>
<proteinExistence type="predicted"/>
<dbReference type="EMBL" id="JACCFM010000001">
    <property type="protein sequence ID" value="NYJ20528.1"/>
    <property type="molecule type" value="Genomic_DNA"/>
</dbReference>
<evidence type="ECO:0000256" key="3">
    <source>
        <dbReference type="ARBA" id="ARBA00022692"/>
    </source>
</evidence>
<comment type="caution">
    <text evidence="9">The sequence shown here is derived from an EMBL/GenBank/DDBJ whole genome shotgun (WGS) entry which is preliminary data.</text>
</comment>